<keyword evidence="10" id="KW-0723">Serine/threonine-protein kinase</keyword>
<dbReference type="FunFam" id="1.10.1070.11:FF:000007">
    <property type="entry name" value="Serine/threonine-protein kinase TOR"/>
    <property type="match status" value="1"/>
</dbReference>
<dbReference type="InterPro" id="IPR057564">
    <property type="entry name" value="HEAT_ATR"/>
</dbReference>
<dbReference type="SMART" id="SM00146">
    <property type="entry name" value="PI3Kc"/>
    <property type="match status" value="1"/>
</dbReference>
<dbReference type="PROSITE" id="PS51189">
    <property type="entry name" value="FAT"/>
    <property type="match status" value="1"/>
</dbReference>
<keyword evidence="16" id="KW-1185">Reference proteome</keyword>
<dbReference type="SUPFAM" id="SSF47212">
    <property type="entry name" value="FKBP12-rapamycin-binding domain of FKBP-rapamycin-associated protein (FRAP)"/>
    <property type="match status" value="1"/>
</dbReference>
<dbReference type="GO" id="GO:0045930">
    <property type="term" value="P:negative regulation of mitotic cell cycle"/>
    <property type="evidence" value="ECO:0007669"/>
    <property type="project" value="UniProtKB-ARBA"/>
</dbReference>
<evidence type="ECO:0000256" key="9">
    <source>
        <dbReference type="ARBA" id="ARBA00048679"/>
    </source>
</evidence>
<dbReference type="SUPFAM" id="SSF56112">
    <property type="entry name" value="Protein kinase-like (PK-like)"/>
    <property type="match status" value="1"/>
</dbReference>
<keyword evidence="7" id="KW-0131">Cell cycle</keyword>
<evidence type="ECO:0000256" key="3">
    <source>
        <dbReference type="ARBA" id="ARBA00022737"/>
    </source>
</evidence>
<dbReference type="InterPro" id="IPR009076">
    <property type="entry name" value="FRB_dom"/>
</dbReference>
<dbReference type="PROSITE" id="PS51190">
    <property type="entry name" value="FATC"/>
    <property type="match status" value="1"/>
</dbReference>
<dbReference type="PROSITE" id="PS00916">
    <property type="entry name" value="PI3_4_KINASE_2"/>
    <property type="match status" value="1"/>
</dbReference>
<dbReference type="PROSITE" id="PS50290">
    <property type="entry name" value="PI3_4_KINASE_3"/>
    <property type="match status" value="1"/>
</dbReference>
<dbReference type="InterPro" id="IPR000403">
    <property type="entry name" value="PI3/4_kinase_cat_dom"/>
</dbReference>
<dbReference type="GO" id="GO:0038202">
    <property type="term" value="P:TORC1 signaling"/>
    <property type="evidence" value="ECO:0007669"/>
    <property type="project" value="TreeGrafter"/>
</dbReference>
<dbReference type="InterPro" id="IPR018936">
    <property type="entry name" value="PI3/4_kinase_CS"/>
</dbReference>
<dbReference type="InterPro" id="IPR036940">
    <property type="entry name" value="PI3/4_kinase_cat_sf"/>
</dbReference>
<dbReference type="GO" id="GO:0044877">
    <property type="term" value="F:protein-containing complex binding"/>
    <property type="evidence" value="ECO:0007669"/>
    <property type="project" value="InterPro"/>
</dbReference>
<dbReference type="GO" id="GO:0045787">
    <property type="term" value="P:positive regulation of cell cycle"/>
    <property type="evidence" value="ECO:0007669"/>
    <property type="project" value="UniProtKB-ARBA"/>
</dbReference>
<evidence type="ECO:0000256" key="10">
    <source>
        <dbReference type="RuleBase" id="RU364109"/>
    </source>
</evidence>
<evidence type="ECO:0000256" key="1">
    <source>
        <dbReference type="ARBA" id="ARBA00011031"/>
    </source>
</evidence>
<comment type="catalytic activity">
    <reaction evidence="8 10">
        <text>L-threonyl-[protein] + ATP = O-phospho-L-threonyl-[protein] + ADP + H(+)</text>
        <dbReference type="Rhea" id="RHEA:46608"/>
        <dbReference type="Rhea" id="RHEA-COMP:11060"/>
        <dbReference type="Rhea" id="RHEA-COMP:11605"/>
        <dbReference type="ChEBI" id="CHEBI:15378"/>
        <dbReference type="ChEBI" id="CHEBI:30013"/>
        <dbReference type="ChEBI" id="CHEBI:30616"/>
        <dbReference type="ChEBI" id="CHEBI:61977"/>
        <dbReference type="ChEBI" id="CHEBI:456216"/>
        <dbReference type="EC" id="2.7.11.1"/>
    </reaction>
</comment>
<dbReference type="InterPro" id="IPR003152">
    <property type="entry name" value="FATC_dom"/>
</dbReference>
<evidence type="ECO:0000256" key="5">
    <source>
        <dbReference type="ARBA" id="ARBA00022777"/>
    </source>
</evidence>
<dbReference type="GO" id="GO:2000243">
    <property type="term" value="P:positive regulation of reproductive process"/>
    <property type="evidence" value="ECO:0007669"/>
    <property type="project" value="UniProtKB-ARBA"/>
</dbReference>
<evidence type="ECO:0000256" key="2">
    <source>
        <dbReference type="ARBA" id="ARBA00022679"/>
    </source>
</evidence>
<dbReference type="FunFam" id="3.30.1010.10:FF:000004">
    <property type="entry name" value="Serine/threonine-protein kinase TOR"/>
    <property type="match status" value="1"/>
</dbReference>
<evidence type="ECO:0000313" key="16">
    <source>
        <dbReference type="Proteomes" id="UP001497472"/>
    </source>
</evidence>
<dbReference type="InterPro" id="IPR011009">
    <property type="entry name" value="Kinase-like_dom_sf"/>
</dbReference>
<dbReference type="PANTHER" id="PTHR11139">
    <property type="entry name" value="ATAXIA TELANGIECTASIA MUTATED ATM -RELATED"/>
    <property type="match status" value="1"/>
</dbReference>
<dbReference type="SMART" id="SM01346">
    <property type="entry name" value="DUF3385"/>
    <property type="match status" value="1"/>
</dbReference>
<evidence type="ECO:0000313" key="15">
    <source>
        <dbReference type="EMBL" id="CAK1555606.1"/>
    </source>
</evidence>
<dbReference type="Proteomes" id="UP001497472">
    <property type="component" value="Unassembled WGS sequence"/>
</dbReference>
<dbReference type="InterPro" id="IPR036738">
    <property type="entry name" value="FRB_sf"/>
</dbReference>
<comment type="caution">
    <text evidence="15">The sequence shown here is derived from an EMBL/GenBank/DDBJ whole genome shotgun (WGS) entry which is preliminary data.</text>
</comment>
<proteinExistence type="inferred from homology"/>
<dbReference type="GO" id="GO:0045893">
    <property type="term" value="P:positive regulation of DNA-templated transcription"/>
    <property type="evidence" value="ECO:0007669"/>
    <property type="project" value="UniProtKB-ARBA"/>
</dbReference>
<evidence type="ECO:0000256" key="11">
    <source>
        <dbReference type="SAM" id="MobiDB-lite"/>
    </source>
</evidence>
<dbReference type="Pfam" id="PF11865">
    <property type="entry name" value="mTOR_dom"/>
    <property type="match status" value="1"/>
</dbReference>
<feature type="compositionally biased region" description="Low complexity" evidence="11">
    <location>
        <begin position="2330"/>
        <end position="2342"/>
    </location>
</feature>
<evidence type="ECO:0000259" key="14">
    <source>
        <dbReference type="PROSITE" id="PS51190"/>
    </source>
</evidence>
<keyword evidence="2 10" id="KW-0808">Transferase</keyword>
<dbReference type="GO" id="GO:0010605">
    <property type="term" value="P:negative regulation of macromolecule metabolic process"/>
    <property type="evidence" value="ECO:0007669"/>
    <property type="project" value="UniProtKB-ARBA"/>
</dbReference>
<feature type="domain" description="FATC" evidence="14">
    <location>
        <begin position="2387"/>
        <end position="2419"/>
    </location>
</feature>
<dbReference type="GO" id="GO:0005634">
    <property type="term" value="C:nucleus"/>
    <property type="evidence" value="ECO:0007669"/>
    <property type="project" value="TreeGrafter"/>
</dbReference>
<dbReference type="Pfam" id="PF02259">
    <property type="entry name" value="FAT"/>
    <property type="match status" value="1"/>
</dbReference>
<dbReference type="SUPFAM" id="SSF48371">
    <property type="entry name" value="ARM repeat"/>
    <property type="match status" value="1"/>
</dbReference>
<dbReference type="GO" id="GO:0004674">
    <property type="term" value="F:protein serine/threonine kinase activity"/>
    <property type="evidence" value="ECO:0007669"/>
    <property type="project" value="UniProtKB-KW"/>
</dbReference>
<dbReference type="InterPro" id="IPR024585">
    <property type="entry name" value="mTOR_dom"/>
</dbReference>
<protein>
    <recommendedName>
        <fullName evidence="10">Serine/threonine-protein kinase TOR</fullName>
        <ecNumber evidence="10">2.7.11.1</ecNumber>
    </recommendedName>
</protein>
<gene>
    <name evidence="15" type="ORF">LNINA_LOCUS14413</name>
</gene>
<feature type="domain" description="PI3K/PI4K catalytic" evidence="12">
    <location>
        <begin position="2043"/>
        <end position="2355"/>
    </location>
</feature>
<dbReference type="InterPro" id="IPR011989">
    <property type="entry name" value="ARM-like"/>
</dbReference>
<dbReference type="FunFam" id="1.20.120.150:FF:000001">
    <property type="entry name" value="Serine/threonine-protein kinase TOR"/>
    <property type="match status" value="1"/>
</dbReference>
<accession>A0AAV1K393</accession>
<dbReference type="Pfam" id="PF08771">
    <property type="entry name" value="FRB_dom"/>
    <property type="match status" value="1"/>
</dbReference>
<dbReference type="Pfam" id="PF23593">
    <property type="entry name" value="HEAT_ATR"/>
    <property type="match status" value="1"/>
</dbReference>
<dbReference type="GO" id="GO:0005737">
    <property type="term" value="C:cytoplasm"/>
    <property type="evidence" value="ECO:0007669"/>
    <property type="project" value="TreeGrafter"/>
</dbReference>
<sequence>MSNQVATFVAGLKSRNVDVQTKTARELYHYAKTELREVPQEELTQFLDEFNHQIFEMVSSNDVHEKKGGVLAIVCLIGGDCDTTKTRITRFANYLRNLLPSSDAGVMELAAKTVGRLATVSGVKRAEYVEFEVKRAFEWLSEERNEGRRHSAVLLLKELAIAMPTYFYQQVSGFFDHILIALKDPKQQIREAAAKALRAGLVVTAQRETAKQSTAKPQWYMQCCEEAMLSFEDIPIKEKGIIKEDRVHGGLLILNELLRCSNAVWEKKYTHLMRSIDTQQDIIVSDDIIFISSKLHSPSVKRGYLCDGFKTENVQYPVPIYESEVCKKLLTEKIERIFHDVMAQRHLKLQGVPQTLLIIIPRLAAFNKELFLRKYLNSTMHYLLTSIRSREKDRNMAFTTLGLMAAALGGDIRNFIPRIMEVIKQALPFRDTQTKKRIWIDPSIFACITLLSSAVKDLVISDIKELLDALFATGLSPSLTICLKELSENLPSLRAEISKGLLNMLSLVLRNKHFLHPGVPRSLEQQMSNSMNIVVEPQDTASIVLALRTLGTFHFEGHHSLLMFVKRCADHFLQSDQQEIRVEAVKTSAKLLADAAIRTRHMPSKTLTMLTAEVVGKMLIVSVTDPDYEVRYWVLESLTDIFDTHLAQIENLSFLFIAMNDEHLEIRELAICMIGRLSTVNPAYVMPGLRKTLIQFLTELEHSGMSRNKEQAARMLDNLILHAPKLVKPYMETILNVLVPKLKEPDVNPGVVISVLKAVGDLADVHGDNTGLRKCLPELLTILLDLLSDATATEKRSVALWAFGQLISATGYVVTPYTDYPNLMDVLLNFLKTEQQPKDRRETIRVLGLLGALDPYKHKLTRSRKDGQPNSSLVPVADSKVEENNFDISSSEMLVLMPTAVLDEYYPAIVISTLMRILRDPTLQQHHTSVVQAVTFIFQSLGIKCVPYISRVTPSLLFVARATDSNSFREFLFTQLAKLIAIVKQHIRNYLDKIFDLIKEFWTPNSPLQPTLILLVEHIAIALGSEFKVYLPQLMPQILRVLAHDTSKDRVVTEKLLFALQKFEDNLDDYMHLVIPSIVKLFDASDCPIPVAKVAMETVDYLSDSLNYSELVSRIIHPLVRSLDSCYALRTTAMDTLCALIAQLGRKFNDFIPLVQKVILKHRIQHQNYDLLLSKLQTPPSSALEEFPRRKPKNNNQEGRIVACDTSQSIRKLYVNAHSLQDAWTVSSRVSKDDWLEWLRRFSIGLLTESHSPALRACLALAHNYSQLLRDLFNAAFVSCWTELDSRSRGELSNALEQALTAPDAPELAHTVLNLAEFMEHCEGGALPISTHLLGERAMHCRAYAKALHYKEEEFRSGATSQVVEALIHINNKLQQKEAAEGLLERVMTQREAGDTSLKVQIRWYEKLHNWEKALNLYEEKLTDGDMEICLGELRCFEALGEWTKLYNTVSNCWTKMTDEEKFKAARLAAAAAWGLNEWESVANYVNFLPENTQDGAFYRAVLNIHNEDYNTSKLYIDQARTILDSELTAVAGESYQRAYGALVSAQLLAELEEVITYKLVSERRESIRQAWWTRLQGGQRLVEDWRKILQVRGLVLTPQEDMATWLKFASLCRKSGAPRQAHKTLVMLLGSDPSENRDMPLPSHEPRLTLAYAKHLWVAGDKQLAYDQLQRYVDNVETGDAEHCRLLARCHLKLGAWRESLLGINEQSIPTILHNYLVAANLSSDWYKAWHAWAYMNFETVLFYKHQEADNETSEAKPPVEYIQTHTVPAVEGFFKSINLSHGSSLQDTLRLLTLWFDYGHHPAVHEALVEGIRTIEINVWLQVIPQLIARIDTPRPLVGKLIHSLLIDIGKSHPQALVYPLTVASKSSFVDRKNAANQILKSMCTHSNNLVNQAAMISEELIRVAILWHEQWHEALEEASRLYFSEHDVKAMFKTLEPLHAMLERGPQTLKEISFSQAYGRDLNEAQEWCNRFKESGQVRDLNQAWDLYYHVFRRISRQLSQLTSLELQYVSPQLLSCRDLELAVPGSYVPDQDLIRIAHIQSSLQVITSKQRPRRLCIRGSNGKDYMFLLKGHEDLRQDERVMQLFGLVNTLLQADPDTFRRDLAIQRYAVIPLSTNSGLIGWVPHCDTLHSLIRDYRDKRKILLNIEHRIMQRMASDLEKLMLMQKVEVFEHALEHTAGDDLAKLLWLKSPSSEVWFERRTNYTRSLAVMSMVGYILGLGDRHPSNIMLDRKTGKFLHIDFGDCFEVAVTRDKFPEKIPFRLTRMLINAMEVTGIEGTYRRTCESVMEVLHRHKDSVMAVLEAFVYDPLLNWRLIDAGRRSRNEAEPSSGEASSPQPGRSKAVTGSNEIDPPAETNLNKRALAIVNRVRDKLTGRDFPHIDDNCVSVQQQVDLLIQQATSNENLCQCYVGWCPFW</sequence>
<dbReference type="Gene3D" id="1.20.120.150">
    <property type="entry name" value="FKBP12-rapamycin binding domain"/>
    <property type="match status" value="1"/>
</dbReference>
<dbReference type="InterPro" id="IPR026683">
    <property type="entry name" value="TOR_cat"/>
</dbReference>
<evidence type="ECO:0000259" key="13">
    <source>
        <dbReference type="PROSITE" id="PS51189"/>
    </source>
</evidence>
<keyword evidence="6 10" id="KW-0067">ATP-binding</keyword>
<evidence type="ECO:0000256" key="4">
    <source>
        <dbReference type="ARBA" id="ARBA00022741"/>
    </source>
</evidence>
<dbReference type="GO" id="GO:0016242">
    <property type="term" value="P:negative regulation of macroautophagy"/>
    <property type="evidence" value="ECO:0007669"/>
    <property type="project" value="TreeGrafter"/>
</dbReference>
<dbReference type="InterPro" id="IPR014009">
    <property type="entry name" value="PIK_FAT"/>
</dbReference>
<dbReference type="InterPro" id="IPR016024">
    <property type="entry name" value="ARM-type_fold"/>
</dbReference>
<keyword evidence="4 10" id="KW-0547">Nucleotide-binding</keyword>
<dbReference type="SMART" id="SM01345">
    <property type="entry name" value="Rapamycin_bind"/>
    <property type="match status" value="1"/>
</dbReference>
<evidence type="ECO:0000259" key="12">
    <source>
        <dbReference type="PROSITE" id="PS50290"/>
    </source>
</evidence>
<name>A0AAV1K393_9NEOP</name>
<evidence type="ECO:0000256" key="7">
    <source>
        <dbReference type="ARBA" id="ARBA00023306"/>
    </source>
</evidence>
<dbReference type="FunFam" id="1.25.10.10:FF:000060">
    <property type="entry name" value="Serine/threonine-protein kinase mTOR"/>
    <property type="match status" value="1"/>
</dbReference>
<dbReference type="CDD" id="cd05169">
    <property type="entry name" value="PIKKc_TOR"/>
    <property type="match status" value="1"/>
</dbReference>
<dbReference type="SMART" id="SM01343">
    <property type="entry name" value="FATC"/>
    <property type="match status" value="1"/>
</dbReference>
<dbReference type="InterPro" id="IPR003151">
    <property type="entry name" value="PIK-rel_kinase_FAT"/>
</dbReference>
<dbReference type="GO" id="GO:0031932">
    <property type="term" value="C:TORC2 complex"/>
    <property type="evidence" value="ECO:0007669"/>
    <property type="project" value="TreeGrafter"/>
</dbReference>
<dbReference type="GO" id="GO:0005524">
    <property type="term" value="F:ATP binding"/>
    <property type="evidence" value="ECO:0007669"/>
    <property type="project" value="UniProtKB-KW"/>
</dbReference>
<dbReference type="Pfam" id="PF02260">
    <property type="entry name" value="FATC"/>
    <property type="match status" value="1"/>
</dbReference>
<feature type="region of interest" description="Disordered" evidence="11">
    <location>
        <begin position="2325"/>
        <end position="2357"/>
    </location>
</feature>
<reference evidence="15 16" key="1">
    <citation type="submission" date="2023-11" db="EMBL/GenBank/DDBJ databases">
        <authorList>
            <person name="Okamura Y."/>
        </authorList>
    </citation>
    <scope>NUCLEOTIDE SEQUENCE [LARGE SCALE GENOMIC DNA]</scope>
</reference>
<dbReference type="PROSITE" id="PS00915">
    <property type="entry name" value="PI3_4_KINASE_1"/>
    <property type="match status" value="1"/>
</dbReference>
<dbReference type="EMBL" id="CAVLEF010000280">
    <property type="protein sequence ID" value="CAK1555606.1"/>
    <property type="molecule type" value="Genomic_DNA"/>
</dbReference>
<dbReference type="Gene3D" id="1.25.10.10">
    <property type="entry name" value="Leucine-rich Repeat Variant"/>
    <property type="match status" value="4"/>
</dbReference>
<dbReference type="EC" id="2.7.11.1" evidence="10"/>
<dbReference type="Gene3D" id="3.30.1010.10">
    <property type="entry name" value="Phosphatidylinositol 3-kinase Catalytic Subunit, Chain A, domain 4"/>
    <property type="match status" value="1"/>
</dbReference>
<dbReference type="GO" id="GO:0031931">
    <property type="term" value="C:TORC1 complex"/>
    <property type="evidence" value="ECO:0007669"/>
    <property type="project" value="UniProtKB-ARBA"/>
</dbReference>
<dbReference type="InterPro" id="IPR050517">
    <property type="entry name" value="DDR_Repair_Kinase"/>
</dbReference>
<evidence type="ECO:0000256" key="6">
    <source>
        <dbReference type="ARBA" id="ARBA00022840"/>
    </source>
</evidence>
<comment type="similarity">
    <text evidence="1 10">Belongs to the PI3/PI4-kinase family.</text>
</comment>
<evidence type="ECO:0000256" key="8">
    <source>
        <dbReference type="ARBA" id="ARBA00047899"/>
    </source>
</evidence>
<dbReference type="Gene3D" id="1.10.1070.11">
    <property type="entry name" value="Phosphatidylinositol 3-/4-kinase, catalytic domain"/>
    <property type="match status" value="1"/>
</dbReference>
<organism evidence="15 16">
    <name type="scientific">Leptosia nina</name>
    <dbReference type="NCBI Taxonomy" id="320188"/>
    <lineage>
        <taxon>Eukaryota</taxon>
        <taxon>Metazoa</taxon>
        <taxon>Ecdysozoa</taxon>
        <taxon>Arthropoda</taxon>
        <taxon>Hexapoda</taxon>
        <taxon>Insecta</taxon>
        <taxon>Pterygota</taxon>
        <taxon>Neoptera</taxon>
        <taxon>Endopterygota</taxon>
        <taxon>Lepidoptera</taxon>
        <taxon>Glossata</taxon>
        <taxon>Ditrysia</taxon>
        <taxon>Papilionoidea</taxon>
        <taxon>Pieridae</taxon>
        <taxon>Pierinae</taxon>
        <taxon>Leptosia</taxon>
    </lineage>
</organism>
<dbReference type="PANTHER" id="PTHR11139:SF9">
    <property type="entry name" value="SERINE_THREONINE-PROTEIN KINASE MTOR"/>
    <property type="match status" value="1"/>
</dbReference>
<keyword evidence="3" id="KW-0677">Repeat</keyword>
<keyword evidence="5 10" id="KW-0418">Kinase</keyword>
<feature type="domain" description="FAT" evidence="13">
    <location>
        <begin position="1333"/>
        <end position="1869"/>
    </location>
</feature>
<comment type="catalytic activity">
    <reaction evidence="9">
        <text>L-seryl-[protein] + ATP = O-phospho-L-seryl-[protein] + ADP + H(+)</text>
        <dbReference type="Rhea" id="RHEA:17989"/>
        <dbReference type="Rhea" id="RHEA-COMP:9863"/>
        <dbReference type="Rhea" id="RHEA-COMP:11604"/>
        <dbReference type="ChEBI" id="CHEBI:15378"/>
        <dbReference type="ChEBI" id="CHEBI:29999"/>
        <dbReference type="ChEBI" id="CHEBI:30616"/>
        <dbReference type="ChEBI" id="CHEBI:83421"/>
        <dbReference type="ChEBI" id="CHEBI:456216"/>
        <dbReference type="EC" id="2.7.11.1"/>
    </reaction>
</comment>
<dbReference type="Pfam" id="PF00454">
    <property type="entry name" value="PI3_PI4_kinase"/>
    <property type="match status" value="1"/>
</dbReference>